<dbReference type="GO" id="GO:0000155">
    <property type="term" value="F:phosphorelay sensor kinase activity"/>
    <property type="evidence" value="ECO:0007669"/>
    <property type="project" value="InterPro"/>
</dbReference>
<dbReference type="GO" id="GO:0019825">
    <property type="term" value="F:oxygen binding"/>
    <property type="evidence" value="ECO:0007669"/>
    <property type="project" value="UniProtKB-ARBA"/>
</dbReference>
<reference evidence="13 14" key="1">
    <citation type="submission" date="2019-11" db="EMBL/GenBank/DDBJ databases">
        <title>Gordonia sp. nov., a novel actinobacterium isolated from mangrove soil in Hainan.</title>
        <authorList>
            <person name="Huang X."/>
            <person name="Xie Y."/>
            <person name="Chu X."/>
            <person name="Xiao K."/>
        </authorList>
    </citation>
    <scope>NUCLEOTIDE SEQUENCE [LARGE SCALE GENOMIC DNA]</scope>
    <source>
        <strain evidence="13 14">HNM0687</strain>
    </source>
</reference>
<feature type="domain" description="Histidine kinase/HSP90-like ATPase" evidence="12">
    <location>
        <begin position="466"/>
        <end position="556"/>
    </location>
</feature>
<sequence length="564" mass="60707">MRLHELLDEVSERIGRIAEMRDTTDGLLEAMLVVTSGLDLEATLRAIVSSAVDLVDAGYGALGVRGTGQELSEFIHQGIDDETRMRIGPLPTGRGVLGALTAQPKVMRLDDLSTHPDSVGFPPNHPTMKTFLGAPIRVRDEIFGNLYLTEKRGGALFTEGDELVIQALASAAGIAIDNARLYTESQSRLMWIEAAQDVLTELLSGADNDEVLEMIARQALALTEADLVFIATPDDAEVPPDEVDDLIITIAEGADGTDVLGTRIPVDESTSGHAFRTRRPVRCDQLEFTPSEYAAKAYGPAMVAPLRTAETTKGVLVVMRKQDAAPFSDELFALSSNFAGQAALALELADTSARAHEVDVLADRERIARDLHDHVIQRIFAEGMSLQATLQRVRAPDVRDRLTHSINSLQDIVQDIRAAIFDLQHGGGEVTRLRQRIHEVVDTQVGEQQLRTHVRVSGPLSVVDGDAAEQVVAVIREAVSNAVRHAHADTVTVSVAVGDDITVEVVDDGVGMPADVTASGLANLRARAAAFGGELVVTTPPTGAGTLIRWTVPFDLGKTDRHPR</sequence>
<name>A0A6L7GRU9_9ACTN</name>
<feature type="domain" description="GAF" evidence="11">
    <location>
        <begin position="207"/>
        <end position="356"/>
    </location>
</feature>
<keyword evidence="9" id="KW-0408">Iron</keyword>
<dbReference type="Pfam" id="PF07730">
    <property type="entry name" value="HisKA_3"/>
    <property type="match status" value="1"/>
</dbReference>
<evidence type="ECO:0000256" key="7">
    <source>
        <dbReference type="ARBA" id="ARBA00022777"/>
    </source>
</evidence>
<dbReference type="Gene3D" id="1.20.5.1930">
    <property type="match status" value="1"/>
</dbReference>
<evidence type="ECO:0000256" key="9">
    <source>
        <dbReference type="ARBA" id="ARBA00023004"/>
    </source>
</evidence>
<organism evidence="13 14">
    <name type="scientific">Gordonia mangrovi</name>
    <dbReference type="NCBI Taxonomy" id="2665643"/>
    <lineage>
        <taxon>Bacteria</taxon>
        <taxon>Bacillati</taxon>
        <taxon>Actinomycetota</taxon>
        <taxon>Actinomycetes</taxon>
        <taxon>Mycobacteriales</taxon>
        <taxon>Gordoniaceae</taxon>
        <taxon>Gordonia</taxon>
    </lineage>
</organism>
<evidence type="ECO:0000256" key="2">
    <source>
        <dbReference type="ARBA" id="ARBA00001971"/>
    </source>
</evidence>
<evidence type="ECO:0000256" key="10">
    <source>
        <dbReference type="ARBA" id="ARBA00023012"/>
    </source>
</evidence>
<evidence type="ECO:0000256" key="1">
    <source>
        <dbReference type="ARBA" id="ARBA00001946"/>
    </source>
</evidence>
<dbReference type="GO" id="GO:0016020">
    <property type="term" value="C:membrane"/>
    <property type="evidence" value="ECO:0007669"/>
    <property type="project" value="InterPro"/>
</dbReference>
<evidence type="ECO:0000313" key="13">
    <source>
        <dbReference type="EMBL" id="MXP22689.1"/>
    </source>
</evidence>
<keyword evidence="4" id="KW-0597">Phosphoprotein</keyword>
<feature type="domain" description="GAF" evidence="11">
    <location>
        <begin position="39"/>
        <end position="186"/>
    </location>
</feature>
<keyword evidence="8" id="KW-0460">Magnesium</keyword>
<dbReference type="GO" id="GO:0019826">
    <property type="term" value="F:oxygen sensor activity"/>
    <property type="evidence" value="ECO:0007669"/>
    <property type="project" value="UniProtKB-ARBA"/>
</dbReference>
<evidence type="ECO:0000256" key="3">
    <source>
        <dbReference type="ARBA" id="ARBA00022490"/>
    </source>
</evidence>
<keyword evidence="14" id="KW-1185">Reference proteome</keyword>
<evidence type="ECO:0000256" key="6">
    <source>
        <dbReference type="ARBA" id="ARBA00022723"/>
    </source>
</evidence>
<evidence type="ECO:0000259" key="11">
    <source>
        <dbReference type="SMART" id="SM00065"/>
    </source>
</evidence>
<keyword evidence="7" id="KW-0418">Kinase</keyword>
<evidence type="ECO:0000313" key="14">
    <source>
        <dbReference type="Proteomes" id="UP000475545"/>
    </source>
</evidence>
<evidence type="ECO:0000256" key="4">
    <source>
        <dbReference type="ARBA" id="ARBA00022553"/>
    </source>
</evidence>
<dbReference type="GO" id="GO:0070483">
    <property type="term" value="P:detection of hypoxia"/>
    <property type="evidence" value="ECO:0007669"/>
    <property type="project" value="UniProtKB-ARBA"/>
</dbReference>
<accession>A0A6L7GRU9</accession>
<dbReference type="GO" id="GO:0070026">
    <property type="term" value="F:nitric oxide binding"/>
    <property type="evidence" value="ECO:0007669"/>
    <property type="project" value="UniProtKB-ARBA"/>
</dbReference>
<dbReference type="SMART" id="SM00065">
    <property type="entry name" value="GAF"/>
    <property type="match status" value="2"/>
</dbReference>
<evidence type="ECO:0000259" key="12">
    <source>
        <dbReference type="SMART" id="SM00387"/>
    </source>
</evidence>
<gene>
    <name evidence="13" type="ORF">GIY30_15210</name>
</gene>
<dbReference type="SUPFAM" id="SSF55874">
    <property type="entry name" value="ATPase domain of HSP90 chaperone/DNA topoisomerase II/histidine kinase"/>
    <property type="match status" value="1"/>
</dbReference>
<dbReference type="GO" id="GO:0046983">
    <property type="term" value="F:protein dimerization activity"/>
    <property type="evidence" value="ECO:0007669"/>
    <property type="project" value="InterPro"/>
</dbReference>
<dbReference type="Gene3D" id="3.30.450.40">
    <property type="match status" value="2"/>
</dbReference>
<dbReference type="Gene3D" id="3.30.565.10">
    <property type="entry name" value="Histidine kinase-like ATPase, C-terminal domain"/>
    <property type="match status" value="1"/>
</dbReference>
<dbReference type="GO" id="GO:0020037">
    <property type="term" value="F:heme binding"/>
    <property type="evidence" value="ECO:0007669"/>
    <property type="project" value="UniProtKB-ARBA"/>
</dbReference>
<dbReference type="Pfam" id="PF13185">
    <property type="entry name" value="GAF_2"/>
    <property type="match status" value="2"/>
</dbReference>
<evidence type="ECO:0000256" key="5">
    <source>
        <dbReference type="ARBA" id="ARBA00022679"/>
    </source>
</evidence>
<dbReference type="InterPro" id="IPR003018">
    <property type="entry name" value="GAF"/>
</dbReference>
<proteinExistence type="predicted"/>
<dbReference type="AlphaFoldDB" id="A0A6L7GRU9"/>
<keyword evidence="10" id="KW-0902">Two-component regulatory system</keyword>
<dbReference type="SUPFAM" id="SSF55781">
    <property type="entry name" value="GAF domain-like"/>
    <property type="match status" value="2"/>
</dbReference>
<dbReference type="EMBL" id="WMBR01000004">
    <property type="protein sequence ID" value="MXP22689.1"/>
    <property type="molecule type" value="Genomic_DNA"/>
</dbReference>
<comment type="cofactor">
    <cofactor evidence="1">
        <name>Mg(2+)</name>
        <dbReference type="ChEBI" id="CHEBI:18420"/>
    </cofactor>
</comment>
<keyword evidence="6" id="KW-0479">Metal-binding</keyword>
<dbReference type="FunFam" id="3.30.450.40:FF:000052">
    <property type="entry name" value="Oxygen sensor histidine kinase response regulator DevS/DosS"/>
    <property type="match status" value="1"/>
</dbReference>
<keyword evidence="3" id="KW-0963">Cytoplasm</keyword>
<dbReference type="InterPro" id="IPR029016">
    <property type="entry name" value="GAF-like_dom_sf"/>
</dbReference>
<dbReference type="GO" id="GO:0000287">
    <property type="term" value="F:magnesium ion binding"/>
    <property type="evidence" value="ECO:0007669"/>
    <property type="project" value="UniProtKB-ARBA"/>
</dbReference>
<keyword evidence="5" id="KW-0808">Transferase</keyword>
<dbReference type="SMART" id="SM00387">
    <property type="entry name" value="HATPase_c"/>
    <property type="match status" value="1"/>
</dbReference>
<dbReference type="GO" id="GO:0005524">
    <property type="term" value="F:ATP binding"/>
    <property type="evidence" value="ECO:0007669"/>
    <property type="project" value="UniProtKB-ARBA"/>
</dbReference>
<dbReference type="Pfam" id="PF02518">
    <property type="entry name" value="HATPase_c"/>
    <property type="match status" value="1"/>
</dbReference>
<comment type="cofactor">
    <cofactor evidence="2">
        <name>heme</name>
        <dbReference type="ChEBI" id="CHEBI:30413"/>
    </cofactor>
</comment>
<protein>
    <submittedName>
        <fullName evidence="13">GAF domain-containing protein</fullName>
    </submittedName>
</protein>
<comment type="caution">
    <text evidence="13">The sequence shown here is derived from an EMBL/GenBank/DDBJ whole genome shotgun (WGS) entry which is preliminary data.</text>
</comment>
<dbReference type="Proteomes" id="UP000475545">
    <property type="component" value="Unassembled WGS sequence"/>
</dbReference>
<dbReference type="InterPro" id="IPR003594">
    <property type="entry name" value="HATPase_dom"/>
</dbReference>
<dbReference type="PANTHER" id="PTHR24421">
    <property type="entry name" value="NITRATE/NITRITE SENSOR PROTEIN NARX-RELATED"/>
    <property type="match status" value="1"/>
</dbReference>
<dbReference type="InterPro" id="IPR050482">
    <property type="entry name" value="Sensor_HK_TwoCompSys"/>
</dbReference>
<dbReference type="PANTHER" id="PTHR24421:SF56">
    <property type="entry name" value="OXYGEN SENSOR HISTIDINE KINASE RESPONSE REGULATOR DOST"/>
    <property type="match status" value="1"/>
</dbReference>
<dbReference type="InterPro" id="IPR036890">
    <property type="entry name" value="HATPase_C_sf"/>
</dbReference>
<evidence type="ECO:0000256" key="8">
    <source>
        <dbReference type="ARBA" id="ARBA00022842"/>
    </source>
</evidence>
<dbReference type="InterPro" id="IPR011712">
    <property type="entry name" value="Sig_transdc_His_kin_sub3_dim/P"/>
</dbReference>
<dbReference type="GO" id="GO:0070025">
    <property type="term" value="F:carbon monoxide binding"/>
    <property type="evidence" value="ECO:0007669"/>
    <property type="project" value="UniProtKB-ARBA"/>
</dbReference>